<feature type="transmembrane region" description="Helical" evidence="1">
    <location>
        <begin position="119"/>
        <end position="139"/>
    </location>
</feature>
<accession>A0A2P5FD75</accession>
<dbReference type="PANTHER" id="PTHR46310">
    <property type="entry name" value="AMIDASE 1"/>
    <property type="match status" value="1"/>
</dbReference>
<evidence type="ECO:0000313" key="3">
    <source>
        <dbReference type="Proteomes" id="UP000237000"/>
    </source>
</evidence>
<dbReference type="Proteomes" id="UP000237000">
    <property type="component" value="Unassembled WGS sequence"/>
</dbReference>
<name>A0A2P5FD75_TREOI</name>
<evidence type="ECO:0000256" key="1">
    <source>
        <dbReference type="SAM" id="Phobius"/>
    </source>
</evidence>
<proteinExistence type="predicted"/>
<dbReference type="STRING" id="63057.A0A2P5FD75"/>
<dbReference type="Gene3D" id="3.90.1300.10">
    <property type="entry name" value="Amidase signature (AS) domain"/>
    <property type="match status" value="1"/>
</dbReference>
<protein>
    <recommendedName>
        <fullName evidence="4">Amidase</fullName>
    </recommendedName>
</protein>
<dbReference type="InterPro" id="IPR036928">
    <property type="entry name" value="AS_sf"/>
</dbReference>
<sequence length="142" mass="15358">DHLVKNASLGDYVKDKVPSLKSFLSKGNAEQEYDFKNNHGEWVKTVKPDLGPGISERVWEALETTDENIDVCRSVKTELCAALTALLGDFGVIAIPTLPGLPPKLQTPETTLAMFRARVFSLLSIAGVSGFCQVISIPLGTV</sequence>
<gene>
    <name evidence="2" type="ORF">TorRG33x02_085680</name>
</gene>
<dbReference type="OrthoDB" id="245563at2759"/>
<evidence type="ECO:0008006" key="4">
    <source>
        <dbReference type="Google" id="ProtNLM"/>
    </source>
</evidence>
<comment type="caution">
    <text evidence="2">The sequence shown here is derived from an EMBL/GenBank/DDBJ whole genome shotgun (WGS) entry which is preliminary data.</text>
</comment>
<keyword evidence="1" id="KW-0812">Transmembrane</keyword>
<dbReference type="SUPFAM" id="SSF75304">
    <property type="entry name" value="Amidase signature (AS) enzymes"/>
    <property type="match status" value="1"/>
</dbReference>
<dbReference type="PANTHER" id="PTHR46310:SF7">
    <property type="entry name" value="AMIDASE 1"/>
    <property type="match status" value="1"/>
</dbReference>
<dbReference type="AlphaFoldDB" id="A0A2P5FD75"/>
<dbReference type="EMBL" id="JXTC01000043">
    <property type="protein sequence ID" value="PON95739.1"/>
    <property type="molecule type" value="Genomic_DNA"/>
</dbReference>
<evidence type="ECO:0000313" key="2">
    <source>
        <dbReference type="EMBL" id="PON95739.1"/>
    </source>
</evidence>
<keyword evidence="1" id="KW-1133">Transmembrane helix</keyword>
<feature type="non-terminal residue" evidence="2">
    <location>
        <position position="1"/>
    </location>
</feature>
<dbReference type="InParanoid" id="A0A2P5FD75"/>
<organism evidence="2 3">
    <name type="scientific">Trema orientale</name>
    <name type="common">Charcoal tree</name>
    <name type="synonym">Celtis orientalis</name>
    <dbReference type="NCBI Taxonomy" id="63057"/>
    <lineage>
        <taxon>Eukaryota</taxon>
        <taxon>Viridiplantae</taxon>
        <taxon>Streptophyta</taxon>
        <taxon>Embryophyta</taxon>
        <taxon>Tracheophyta</taxon>
        <taxon>Spermatophyta</taxon>
        <taxon>Magnoliopsida</taxon>
        <taxon>eudicotyledons</taxon>
        <taxon>Gunneridae</taxon>
        <taxon>Pentapetalae</taxon>
        <taxon>rosids</taxon>
        <taxon>fabids</taxon>
        <taxon>Rosales</taxon>
        <taxon>Cannabaceae</taxon>
        <taxon>Trema</taxon>
    </lineage>
</organism>
<keyword evidence="3" id="KW-1185">Reference proteome</keyword>
<keyword evidence="1" id="KW-0472">Membrane</keyword>
<reference evidence="3" key="1">
    <citation type="submission" date="2016-06" db="EMBL/GenBank/DDBJ databases">
        <title>Parallel loss of symbiosis genes in relatives of nitrogen-fixing non-legume Parasponia.</title>
        <authorList>
            <person name="Van Velzen R."/>
            <person name="Holmer R."/>
            <person name="Bu F."/>
            <person name="Rutten L."/>
            <person name="Van Zeijl A."/>
            <person name="Liu W."/>
            <person name="Santuari L."/>
            <person name="Cao Q."/>
            <person name="Sharma T."/>
            <person name="Shen D."/>
            <person name="Roswanjaya Y."/>
            <person name="Wardhani T."/>
            <person name="Kalhor M.S."/>
            <person name="Jansen J."/>
            <person name="Van den Hoogen J."/>
            <person name="Gungor B."/>
            <person name="Hartog M."/>
            <person name="Hontelez J."/>
            <person name="Verver J."/>
            <person name="Yang W.-C."/>
            <person name="Schijlen E."/>
            <person name="Repin R."/>
            <person name="Schilthuizen M."/>
            <person name="Schranz E."/>
            <person name="Heidstra R."/>
            <person name="Miyata K."/>
            <person name="Fedorova E."/>
            <person name="Kohlen W."/>
            <person name="Bisseling T."/>
            <person name="Smit S."/>
            <person name="Geurts R."/>
        </authorList>
    </citation>
    <scope>NUCLEOTIDE SEQUENCE [LARGE SCALE GENOMIC DNA]</scope>
    <source>
        <strain evidence="3">cv. RG33-2</strain>
    </source>
</reference>